<dbReference type="PROSITE" id="PS51424">
    <property type="entry name" value="ROC"/>
    <property type="match status" value="1"/>
</dbReference>
<evidence type="ECO:0000313" key="8">
    <source>
        <dbReference type="EMBL" id="PZC70843.1"/>
    </source>
</evidence>
<gene>
    <name evidence="8" type="primary">HaOG214777</name>
    <name evidence="8" type="ORF">B5X24_HaOG214777</name>
</gene>
<dbReference type="Gene3D" id="3.80.10.10">
    <property type="entry name" value="Ribonuclease Inhibitor"/>
    <property type="match status" value="2"/>
</dbReference>
<feature type="region of interest" description="Disordered" evidence="6">
    <location>
        <begin position="555"/>
        <end position="619"/>
    </location>
</feature>
<evidence type="ECO:0000313" key="9">
    <source>
        <dbReference type="Proteomes" id="UP000249218"/>
    </source>
</evidence>
<feature type="domain" description="Roc" evidence="7">
    <location>
        <begin position="928"/>
        <end position="1139"/>
    </location>
</feature>
<reference evidence="8 9" key="1">
    <citation type="journal article" date="2017" name="BMC Biol.">
        <title>Genomic innovations, transcriptional plasticity and gene loss underlying the evolution and divergence of two highly polyphagous and invasive Helicoverpa pest species.</title>
        <authorList>
            <person name="Pearce S.L."/>
            <person name="Clarke D.F."/>
            <person name="East P.D."/>
            <person name="Elfekih S."/>
            <person name="Gordon K.H."/>
            <person name="Jermiin L.S."/>
            <person name="McGaughran A."/>
            <person name="Oakeshott J.G."/>
            <person name="Papanikolaou A."/>
            <person name="Perera O.P."/>
            <person name="Rane R.V."/>
            <person name="Richards S."/>
            <person name="Tay W.T."/>
            <person name="Walsh T.K."/>
            <person name="Anderson A."/>
            <person name="Anderson C.J."/>
            <person name="Asgari S."/>
            <person name="Board P.G."/>
            <person name="Bretschneider A."/>
            <person name="Campbell P.M."/>
            <person name="Chertemps T."/>
            <person name="Christeller J.T."/>
            <person name="Coppin C.W."/>
            <person name="Downes S.J."/>
            <person name="Duan G."/>
            <person name="Farnsworth C.A."/>
            <person name="Good R.T."/>
            <person name="Han L.B."/>
            <person name="Han Y.C."/>
            <person name="Hatje K."/>
            <person name="Horne I."/>
            <person name="Huang Y.P."/>
            <person name="Hughes D.S."/>
            <person name="Jacquin-Joly E."/>
            <person name="James W."/>
            <person name="Jhangiani S."/>
            <person name="Kollmar M."/>
            <person name="Kuwar S.S."/>
            <person name="Li S."/>
            <person name="Liu N.Y."/>
            <person name="Maibeche M.T."/>
            <person name="Miller J.R."/>
            <person name="Montagne N."/>
            <person name="Perry T."/>
            <person name="Qu J."/>
            <person name="Song S.V."/>
            <person name="Sutton G.G."/>
            <person name="Vogel H."/>
            <person name="Walenz B.P."/>
            <person name="Xu W."/>
            <person name="Zhang H.J."/>
            <person name="Zou Z."/>
            <person name="Batterham P."/>
            <person name="Edwards O.R."/>
            <person name="Feyereisen R."/>
            <person name="Gibbs R.A."/>
            <person name="Heckel D.G."/>
            <person name="McGrath A."/>
            <person name="Robin C."/>
            <person name="Scherer S.E."/>
            <person name="Worley K.C."/>
            <person name="Wu Y.D."/>
        </authorList>
    </citation>
    <scope>NUCLEOTIDE SEQUENCE [LARGE SCALE GENOMIC DNA]</scope>
    <source>
        <strain evidence="8">Harm_GR_Male_#8</strain>
        <tissue evidence="8">Whole organism</tissue>
    </source>
</reference>
<dbReference type="InterPro" id="IPR001611">
    <property type="entry name" value="Leu-rich_rpt"/>
</dbReference>
<dbReference type="InterPro" id="IPR020859">
    <property type="entry name" value="ROC"/>
</dbReference>
<dbReference type="SMART" id="SM00369">
    <property type="entry name" value="LRR_TYP"/>
    <property type="match status" value="6"/>
</dbReference>
<dbReference type="InterPro" id="IPR036770">
    <property type="entry name" value="Ankyrin_rpt-contain_sf"/>
</dbReference>
<feature type="compositionally biased region" description="Polar residues" evidence="6">
    <location>
        <begin position="560"/>
        <end position="593"/>
    </location>
</feature>
<dbReference type="SUPFAM" id="SSF52058">
    <property type="entry name" value="L domain-like"/>
    <property type="match status" value="1"/>
</dbReference>
<feature type="compositionally biased region" description="Acidic residues" evidence="6">
    <location>
        <begin position="609"/>
        <end position="618"/>
    </location>
</feature>
<dbReference type="Proteomes" id="UP000249218">
    <property type="component" value="Unassembled WGS sequence"/>
</dbReference>
<dbReference type="PANTHER" id="PTHR48051">
    <property type="match status" value="1"/>
</dbReference>
<organism evidence="8 9">
    <name type="scientific">Helicoverpa armigera</name>
    <name type="common">Cotton bollworm</name>
    <name type="synonym">Heliothis armigera</name>
    <dbReference type="NCBI Taxonomy" id="29058"/>
    <lineage>
        <taxon>Eukaryota</taxon>
        <taxon>Metazoa</taxon>
        <taxon>Ecdysozoa</taxon>
        <taxon>Arthropoda</taxon>
        <taxon>Hexapoda</taxon>
        <taxon>Insecta</taxon>
        <taxon>Pterygota</taxon>
        <taxon>Neoptera</taxon>
        <taxon>Endopterygota</taxon>
        <taxon>Lepidoptera</taxon>
        <taxon>Glossata</taxon>
        <taxon>Ditrysia</taxon>
        <taxon>Noctuoidea</taxon>
        <taxon>Noctuidae</taxon>
        <taxon>Heliothinae</taxon>
        <taxon>Helicoverpa</taxon>
    </lineage>
</organism>
<dbReference type="PROSITE" id="PS50088">
    <property type="entry name" value="ANK_REPEAT"/>
    <property type="match status" value="1"/>
</dbReference>
<evidence type="ECO:0000256" key="5">
    <source>
        <dbReference type="PROSITE-ProRule" id="PRU00023"/>
    </source>
</evidence>
<dbReference type="PROSITE" id="PS51450">
    <property type="entry name" value="LRR"/>
    <property type="match status" value="2"/>
</dbReference>
<keyword evidence="4" id="KW-0547">Nucleotide-binding</keyword>
<keyword evidence="2" id="KW-0433">Leucine-rich repeat</keyword>
<dbReference type="Pfam" id="PF00023">
    <property type="entry name" value="Ank"/>
    <property type="match status" value="1"/>
</dbReference>
<dbReference type="Pfam" id="PF00560">
    <property type="entry name" value="LRR_1"/>
    <property type="match status" value="1"/>
</dbReference>
<name>A0A2W1BGQ1_HELAM</name>
<dbReference type="InterPro" id="IPR032675">
    <property type="entry name" value="LRR_dom_sf"/>
</dbReference>
<dbReference type="GO" id="GO:0000166">
    <property type="term" value="F:nucleotide binding"/>
    <property type="evidence" value="ECO:0007669"/>
    <property type="project" value="UniProtKB-KW"/>
</dbReference>
<dbReference type="Gene3D" id="1.25.40.20">
    <property type="entry name" value="Ankyrin repeat-containing domain"/>
    <property type="match status" value="1"/>
</dbReference>
<dbReference type="InterPro" id="IPR050216">
    <property type="entry name" value="LRR_domain-containing"/>
</dbReference>
<dbReference type="SMART" id="SM00364">
    <property type="entry name" value="LRR_BAC"/>
    <property type="match status" value="6"/>
</dbReference>
<dbReference type="InterPro" id="IPR027417">
    <property type="entry name" value="P-loop_NTPase"/>
</dbReference>
<dbReference type="Pfam" id="PF08477">
    <property type="entry name" value="Roc"/>
    <property type="match status" value="1"/>
</dbReference>
<feature type="compositionally biased region" description="Low complexity" evidence="6">
    <location>
        <begin position="267"/>
        <end position="279"/>
    </location>
</feature>
<protein>
    <recommendedName>
        <fullName evidence="7">Roc domain-containing protein</fullName>
    </recommendedName>
</protein>
<dbReference type="AlphaFoldDB" id="A0A2W1BGQ1"/>
<feature type="repeat" description="ANK" evidence="5">
    <location>
        <begin position="293"/>
        <end position="318"/>
    </location>
</feature>
<dbReference type="PROSITE" id="PS50297">
    <property type="entry name" value="ANK_REP_REGION"/>
    <property type="match status" value="1"/>
</dbReference>
<keyword evidence="3" id="KW-0677">Repeat</keyword>
<dbReference type="Gene3D" id="3.30.70.1390">
    <property type="entry name" value="ROC domain from the Parkinson's disease-associated leucine-rich repeat kinase 2"/>
    <property type="match status" value="1"/>
</dbReference>
<keyword evidence="9" id="KW-1185">Reference proteome</keyword>
<dbReference type="Pfam" id="PF13855">
    <property type="entry name" value="LRR_8"/>
    <property type="match status" value="1"/>
</dbReference>
<evidence type="ECO:0000256" key="4">
    <source>
        <dbReference type="ARBA" id="ARBA00022741"/>
    </source>
</evidence>
<dbReference type="Gene3D" id="3.40.50.300">
    <property type="entry name" value="P-loop containing nucleotide triphosphate hydrolases"/>
    <property type="match status" value="1"/>
</dbReference>
<accession>A0A2W1BGQ1</accession>
<dbReference type="SMART" id="SM00248">
    <property type="entry name" value="ANK"/>
    <property type="match status" value="3"/>
</dbReference>
<dbReference type="GO" id="GO:0009966">
    <property type="term" value="P:regulation of signal transduction"/>
    <property type="evidence" value="ECO:0007669"/>
    <property type="project" value="UniProtKB-ARBA"/>
</dbReference>
<evidence type="ECO:0000256" key="6">
    <source>
        <dbReference type="SAM" id="MobiDB-lite"/>
    </source>
</evidence>
<dbReference type="InterPro" id="IPR002110">
    <property type="entry name" value="Ankyrin_rpt"/>
</dbReference>
<dbReference type="EMBL" id="KZ150446">
    <property type="protein sequence ID" value="PZC70843.1"/>
    <property type="molecule type" value="Genomic_DNA"/>
</dbReference>
<sequence length="1215" mass="133461">MLGRFRRAAQKVARAPRDVIDEDADAAYDVSHYFCDDVADPWRQNDALERERLSQHAALRELVSRGDCAQLKARLSALGNRAGLIANLTPGGANTLLYVASEAGLTQAVSSLLDAGADGRAHPPDQDPEETVVATQALSPHRGGISLGIHAIVSKLTGSSGNNEKSSERRICPVVVEAGRGGRRVRLLRREGGTCQAEKSSERRICPVVVEAGRGGDACVSCAARGGHVRLLKRLLAAGADANASALPPADLMGGSDGTRDRRRSRSASAAVTARGSAGPSPARPAYNNDRDSPWTALSIAARAKNVQIVELLLQHGATDPHCRAIRECSRHSLTELLAKLLATKAYPDPDYKLNKSMISEALFSSRSGDSALTYSSLCPTVAVMLNWRELRAQLATIRMSWLRQAALRVNSKLSSSSGALHALTRIDLSNNELRLLPPELFTMLSLRYLNAAQNKLERLPTLEDPFEEDLDSKRRKKKAKTRPELYSAPVLQELYLQDNRLEELPALLFRLPSLSTLDVSNNKLRALPTAMWSAPALRDLNVALNHLRDLPQGCEGQSECGSPQQLASPSETSPQLSASPSIGSAQFAMATQSKSSSRSPSIERSESEAADDDDDEAVPLLSNRAGNAVWSEARRAHTWRGVVEGGAPPRGGAPLACLNLAHNQFTCVPAALACRATNLTRLNMAYNSLRSMSYVTAYPTSLRQLDLSHNEITCWPSLPQVENFGSTEGDPLACYCPNSANNVRSRPRSGGSVRSQLLSAACPARRHLRLEGLRTLIWLASEFSRVYPRAGGSVRPQLLSAACPARRHLRLEGLRTLVSGRTLEIWLAVEFLGFMGLSGGSVRSQLLSAACPARRHLRLEGLRTLILANNLLTRIQLTTDDDGLTSAAQDDSTNDEDDEWEPLRSMLQCGRYKSMDIVGYLKSVLQEARPYTRMKLMFVGLQGIGKTSLLECLRQESAIQHRRKPTEHWAKRMGNKSSRRGNVSTVGVDIGTWVYEKHRSSRGPITFRTWDFGGQQEYYATHQYFLSRRSLYLVVWRVTDGRKGLAGALDWLRSIQARAPGSPVIMVATHYDQVSNCNLPESESPEVLQRIIRSSIMGAPDADKLGLPRVLDSVEVSCNTRHNIRLLADIIYSVAFSVKPPGSKEPLLEQRIPATYLALEECVTSLAAELREPVLKHDEYRKLVTQYMQQKNHRMFRDAAELHQATMFLHENGM</sequence>
<evidence type="ECO:0000256" key="3">
    <source>
        <dbReference type="ARBA" id="ARBA00022737"/>
    </source>
</evidence>
<evidence type="ECO:0000259" key="7">
    <source>
        <dbReference type="PROSITE" id="PS51424"/>
    </source>
</evidence>
<dbReference type="SUPFAM" id="SSF48403">
    <property type="entry name" value="Ankyrin repeat"/>
    <property type="match status" value="1"/>
</dbReference>
<evidence type="ECO:0000256" key="1">
    <source>
        <dbReference type="ARBA" id="ARBA00001946"/>
    </source>
</evidence>
<dbReference type="OrthoDB" id="10252328at2759"/>
<comment type="cofactor">
    <cofactor evidence="1">
        <name>Mg(2+)</name>
        <dbReference type="ChEBI" id="CHEBI:18420"/>
    </cofactor>
</comment>
<evidence type="ECO:0000256" key="2">
    <source>
        <dbReference type="ARBA" id="ARBA00022614"/>
    </source>
</evidence>
<keyword evidence="5" id="KW-0040">ANK repeat</keyword>
<dbReference type="SUPFAM" id="SSF52540">
    <property type="entry name" value="P-loop containing nucleoside triphosphate hydrolases"/>
    <property type="match status" value="1"/>
</dbReference>
<feature type="region of interest" description="Disordered" evidence="6">
    <location>
        <begin position="246"/>
        <end position="290"/>
    </location>
</feature>
<dbReference type="PANTHER" id="PTHR48051:SF54">
    <property type="entry name" value="LEUCINE-RICH REPEAT-CONTAINING PROTEIN"/>
    <property type="match status" value="1"/>
</dbReference>
<dbReference type="InterPro" id="IPR003591">
    <property type="entry name" value="Leu-rich_rpt_typical-subtyp"/>
</dbReference>
<dbReference type="GO" id="GO:0005737">
    <property type="term" value="C:cytoplasm"/>
    <property type="evidence" value="ECO:0007669"/>
    <property type="project" value="TreeGrafter"/>
</dbReference>
<proteinExistence type="predicted"/>